<keyword evidence="5 6" id="KW-0234">DNA repair</keyword>
<evidence type="ECO:0000313" key="9">
    <source>
        <dbReference type="Proteomes" id="UP000250744"/>
    </source>
</evidence>
<dbReference type="InterPro" id="IPR012340">
    <property type="entry name" value="NA-bd_OB-fold"/>
</dbReference>
<keyword evidence="9" id="KW-1185">Reference proteome</keyword>
<dbReference type="NCBIfam" id="TIGR00084">
    <property type="entry name" value="ruvA"/>
    <property type="match status" value="1"/>
</dbReference>
<comment type="domain">
    <text evidence="6">Has three domains with a flexible linker between the domains II and III and assumes an 'L' shape. Domain III is highly mobile and contacts RuvB.</text>
</comment>
<comment type="subcellular location">
    <subcellularLocation>
        <location evidence="6">Cytoplasm</location>
    </subcellularLocation>
</comment>
<evidence type="ECO:0000256" key="6">
    <source>
        <dbReference type="HAMAP-Rule" id="MF_00031"/>
    </source>
</evidence>
<keyword evidence="4 6" id="KW-0233">DNA recombination</keyword>
<evidence type="ECO:0000256" key="2">
    <source>
        <dbReference type="ARBA" id="ARBA00022763"/>
    </source>
</evidence>
<feature type="region of interest" description="Domain I" evidence="6">
    <location>
        <begin position="1"/>
        <end position="64"/>
    </location>
</feature>
<dbReference type="Gene3D" id="1.10.8.10">
    <property type="entry name" value="DNA helicase RuvA subunit, C-terminal domain"/>
    <property type="match status" value="1"/>
</dbReference>
<dbReference type="InterPro" id="IPR003583">
    <property type="entry name" value="Hlx-hairpin-Hlx_DNA-bd_motif"/>
</dbReference>
<comment type="subunit">
    <text evidence="6">Homotetramer. Forms an RuvA(8)-RuvB(12)-Holliday junction (HJ) complex. HJ DNA is sandwiched between 2 RuvA tetramers; dsDNA enters through RuvA and exits via RuvB. An RuvB hexamer assembles on each DNA strand where it exits the tetramer. Each RuvB hexamer is contacted by two RuvA subunits (via domain III) on 2 adjacent RuvB subunits; this complex drives branch migration. In the full resolvosome a probable DNA-RuvA(4)-RuvB(12)-RuvC(2) complex forms which resolves the HJ.</text>
</comment>
<feature type="domain" description="Helix-hairpin-helix DNA-binding motif class 1" evidence="7">
    <location>
        <begin position="108"/>
        <end position="127"/>
    </location>
</feature>
<feature type="region of interest" description="Domain III" evidence="6">
    <location>
        <begin position="148"/>
        <end position="207"/>
    </location>
</feature>
<dbReference type="GO" id="GO:0005737">
    <property type="term" value="C:cytoplasm"/>
    <property type="evidence" value="ECO:0007669"/>
    <property type="project" value="UniProtKB-SubCell"/>
</dbReference>
<dbReference type="Proteomes" id="UP000250744">
    <property type="component" value="Unassembled WGS sequence"/>
</dbReference>
<dbReference type="InterPro" id="IPR011114">
    <property type="entry name" value="RuvA_C"/>
</dbReference>
<dbReference type="GO" id="GO:0009379">
    <property type="term" value="C:Holliday junction helicase complex"/>
    <property type="evidence" value="ECO:0007669"/>
    <property type="project" value="InterPro"/>
</dbReference>
<evidence type="ECO:0000259" key="7">
    <source>
        <dbReference type="SMART" id="SM00278"/>
    </source>
</evidence>
<dbReference type="AlphaFoldDB" id="A0A364NNL9"/>
<feature type="domain" description="Helix-hairpin-helix DNA-binding motif class 1" evidence="7">
    <location>
        <begin position="73"/>
        <end position="92"/>
    </location>
</feature>
<accession>A0A364NNL9</accession>
<dbReference type="InterPro" id="IPR010994">
    <property type="entry name" value="RuvA_2-like"/>
</dbReference>
<dbReference type="Pfam" id="PF07499">
    <property type="entry name" value="RuvA_C"/>
    <property type="match status" value="1"/>
</dbReference>
<proteinExistence type="inferred from homology"/>
<dbReference type="Pfam" id="PF14520">
    <property type="entry name" value="HHH_5"/>
    <property type="match status" value="1"/>
</dbReference>
<comment type="caution">
    <text evidence="6">Lacks conserved residue(s) required for the propagation of feature annotation.</text>
</comment>
<dbReference type="HAMAP" id="MF_00031">
    <property type="entry name" value="DNA_HJ_migration_RuvA"/>
    <property type="match status" value="1"/>
</dbReference>
<keyword evidence="2 6" id="KW-0227">DNA damage</keyword>
<dbReference type="SUPFAM" id="SSF50249">
    <property type="entry name" value="Nucleic acid-binding proteins"/>
    <property type="match status" value="1"/>
</dbReference>
<organism evidence="8 9">
    <name type="scientific">Nitrincola tibetensis</name>
    <dbReference type="NCBI Taxonomy" id="2219697"/>
    <lineage>
        <taxon>Bacteria</taxon>
        <taxon>Pseudomonadati</taxon>
        <taxon>Pseudomonadota</taxon>
        <taxon>Gammaproteobacteria</taxon>
        <taxon>Oceanospirillales</taxon>
        <taxon>Oceanospirillaceae</taxon>
        <taxon>Nitrincola</taxon>
    </lineage>
</organism>
<comment type="function">
    <text evidence="6">The RuvA-RuvB-RuvC complex processes Holliday junction (HJ) DNA during genetic recombination and DNA repair, while the RuvA-RuvB complex plays an important role in the rescue of blocked DNA replication forks via replication fork reversal (RFR). RuvA specifically binds to HJ cruciform DNA, conferring on it an open structure. The RuvB hexamer acts as an ATP-dependent pump, pulling dsDNA into and through the RuvAB complex. HJ branch migration allows RuvC to scan DNA until it finds its consensus sequence, where it cleaves and resolves the cruciform DNA.</text>
</comment>
<dbReference type="GO" id="GO:0000400">
    <property type="term" value="F:four-way junction DNA binding"/>
    <property type="evidence" value="ECO:0007669"/>
    <property type="project" value="UniProtKB-UniRule"/>
</dbReference>
<evidence type="ECO:0000256" key="5">
    <source>
        <dbReference type="ARBA" id="ARBA00023204"/>
    </source>
</evidence>
<dbReference type="GO" id="GO:0009378">
    <property type="term" value="F:four-way junction helicase activity"/>
    <property type="evidence" value="ECO:0007669"/>
    <property type="project" value="InterPro"/>
</dbReference>
<sequence length="207" mass="22838">MIGHLRGILLEKIPPFMLLEVAGVGYEIEASMNTFYRLPDIGKEVSLYTHMVVREDAQLLYGFVDLQEKWLFRELIKTNGVGPKLAITILSGTQGDAFIRCVELEDVATLCKLPGVGKKTAERLIIEMKDRLKKHFVAANDLLSPKISAPQAEVGRVDSRLEAESALAALGYKPAQATKAVEQVYKQLGAQASSEDLIRHALKSMIS</sequence>
<dbReference type="InterPro" id="IPR013849">
    <property type="entry name" value="DNA_helicase_Holl-junc_RuvA_I"/>
</dbReference>
<evidence type="ECO:0000256" key="1">
    <source>
        <dbReference type="ARBA" id="ARBA00022490"/>
    </source>
</evidence>
<keyword evidence="3 6" id="KW-0238">DNA-binding</keyword>
<dbReference type="SUPFAM" id="SSF47781">
    <property type="entry name" value="RuvA domain 2-like"/>
    <property type="match status" value="1"/>
</dbReference>
<dbReference type="SMART" id="SM00278">
    <property type="entry name" value="HhH1"/>
    <property type="match status" value="2"/>
</dbReference>
<evidence type="ECO:0000256" key="3">
    <source>
        <dbReference type="ARBA" id="ARBA00023125"/>
    </source>
</evidence>
<protein>
    <recommendedName>
        <fullName evidence="6">Holliday junction branch migration complex subunit RuvA</fullName>
    </recommendedName>
</protein>
<dbReference type="GO" id="GO:0048476">
    <property type="term" value="C:Holliday junction resolvase complex"/>
    <property type="evidence" value="ECO:0007669"/>
    <property type="project" value="UniProtKB-UniRule"/>
</dbReference>
<dbReference type="GO" id="GO:0006281">
    <property type="term" value="P:DNA repair"/>
    <property type="evidence" value="ECO:0007669"/>
    <property type="project" value="UniProtKB-UniRule"/>
</dbReference>
<dbReference type="RefSeq" id="WP_112158582.1">
    <property type="nucleotide sequence ID" value="NZ_QKRX01000004.1"/>
</dbReference>
<gene>
    <name evidence="6" type="primary">ruvA</name>
    <name evidence="8" type="ORF">DN062_06800</name>
</gene>
<dbReference type="SUPFAM" id="SSF46929">
    <property type="entry name" value="DNA helicase RuvA subunit, C-terminal domain"/>
    <property type="match status" value="1"/>
</dbReference>
<comment type="similarity">
    <text evidence="6">Belongs to the RuvA family.</text>
</comment>
<dbReference type="Pfam" id="PF01330">
    <property type="entry name" value="RuvA_N"/>
    <property type="match status" value="1"/>
</dbReference>
<dbReference type="GO" id="GO:0006310">
    <property type="term" value="P:DNA recombination"/>
    <property type="evidence" value="ECO:0007669"/>
    <property type="project" value="UniProtKB-UniRule"/>
</dbReference>
<evidence type="ECO:0000256" key="4">
    <source>
        <dbReference type="ARBA" id="ARBA00023172"/>
    </source>
</evidence>
<dbReference type="GO" id="GO:0005524">
    <property type="term" value="F:ATP binding"/>
    <property type="evidence" value="ECO:0007669"/>
    <property type="project" value="InterPro"/>
</dbReference>
<dbReference type="EMBL" id="QKRX01000004">
    <property type="protein sequence ID" value="RAU18477.1"/>
    <property type="molecule type" value="Genomic_DNA"/>
</dbReference>
<dbReference type="OrthoDB" id="5293449at2"/>
<dbReference type="InterPro" id="IPR036267">
    <property type="entry name" value="RuvA_C_sf"/>
</dbReference>
<dbReference type="InterPro" id="IPR000085">
    <property type="entry name" value="RuvA"/>
</dbReference>
<dbReference type="Gene3D" id="1.10.150.20">
    <property type="entry name" value="5' to 3' exonuclease, C-terminal subdomain"/>
    <property type="match status" value="1"/>
</dbReference>
<reference evidence="8 9" key="1">
    <citation type="submission" date="2018-06" db="EMBL/GenBank/DDBJ databases">
        <title>Nitrincola tibetense sp. nov., isolated from Lake XuguoCo on Tibetan Plateau.</title>
        <authorList>
            <person name="Xing P."/>
        </authorList>
    </citation>
    <scope>NUCLEOTIDE SEQUENCE [LARGE SCALE GENOMIC DNA]</scope>
    <source>
        <strain evidence="9">xg18</strain>
    </source>
</reference>
<evidence type="ECO:0000313" key="8">
    <source>
        <dbReference type="EMBL" id="RAU18477.1"/>
    </source>
</evidence>
<keyword evidence="1 6" id="KW-0963">Cytoplasm</keyword>
<name>A0A364NNL9_9GAMM</name>
<dbReference type="CDD" id="cd14332">
    <property type="entry name" value="UBA_RuvA_C"/>
    <property type="match status" value="1"/>
</dbReference>
<dbReference type="Gene3D" id="2.40.50.140">
    <property type="entry name" value="Nucleic acid-binding proteins"/>
    <property type="match status" value="1"/>
</dbReference>
<comment type="caution">
    <text evidence="8">The sequence shown here is derived from an EMBL/GenBank/DDBJ whole genome shotgun (WGS) entry which is preliminary data.</text>
</comment>